<protein>
    <submittedName>
        <fullName evidence="9">Aryl-alcohol oxidase-like protein</fullName>
    </submittedName>
</protein>
<dbReference type="PIRSF" id="PIRSF000137">
    <property type="entry name" value="Alcohol_oxidase"/>
    <property type="match status" value="1"/>
</dbReference>
<comment type="similarity">
    <text evidence="2">Belongs to the GMC oxidoreductase family.</text>
</comment>
<feature type="domain" description="Glucose-methanol-choline oxidoreductase N-terminal" evidence="8">
    <location>
        <begin position="305"/>
        <end position="319"/>
    </location>
</feature>
<dbReference type="InterPro" id="IPR000172">
    <property type="entry name" value="GMC_OxRdtase_N"/>
</dbReference>
<dbReference type="InterPro" id="IPR012132">
    <property type="entry name" value="GMC_OxRdtase"/>
</dbReference>
<dbReference type="PANTHER" id="PTHR11552">
    <property type="entry name" value="GLUCOSE-METHANOL-CHOLINE GMC OXIDOREDUCTASE"/>
    <property type="match status" value="1"/>
</dbReference>
<feature type="signal peptide" evidence="7">
    <location>
        <begin position="1"/>
        <end position="20"/>
    </location>
</feature>
<dbReference type="Gene3D" id="3.30.560.10">
    <property type="entry name" value="Glucose Oxidase, domain 3"/>
    <property type="match status" value="1"/>
</dbReference>
<dbReference type="Gene3D" id="3.50.50.60">
    <property type="entry name" value="FAD/NAD(P)-binding domain"/>
    <property type="match status" value="1"/>
</dbReference>
<proteinExistence type="inferred from homology"/>
<dbReference type="Proteomes" id="UP000297245">
    <property type="component" value="Unassembled WGS sequence"/>
</dbReference>
<evidence type="ECO:0000313" key="10">
    <source>
        <dbReference type="Proteomes" id="UP000297245"/>
    </source>
</evidence>
<evidence type="ECO:0000256" key="6">
    <source>
        <dbReference type="PIRSR" id="PIRSR000137-2"/>
    </source>
</evidence>
<feature type="binding site" evidence="6">
    <location>
        <position position="115"/>
    </location>
    <ligand>
        <name>FAD</name>
        <dbReference type="ChEBI" id="CHEBI:57692"/>
    </ligand>
</feature>
<dbReference type="InterPro" id="IPR036188">
    <property type="entry name" value="FAD/NAD-bd_sf"/>
</dbReference>
<keyword evidence="4 6" id="KW-0274">FAD</keyword>
<dbReference type="GO" id="GO:0016614">
    <property type="term" value="F:oxidoreductase activity, acting on CH-OH group of donors"/>
    <property type="evidence" value="ECO:0007669"/>
    <property type="project" value="InterPro"/>
</dbReference>
<evidence type="ECO:0000256" key="1">
    <source>
        <dbReference type="ARBA" id="ARBA00001974"/>
    </source>
</evidence>
<dbReference type="EMBL" id="ML179181">
    <property type="protein sequence ID" value="THU96263.1"/>
    <property type="molecule type" value="Genomic_DNA"/>
</dbReference>
<organism evidence="9 10">
    <name type="scientific">Dendrothele bispora (strain CBS 962.96)</name>
    <dbReference type="NCBI Taxonomy" id="1314807"/>
    <lineage>
        <taxon>Eukaryota</taxon>
        <taxon>Fungi</taxon>
        <taxon>Dikarya</taxon>
        <taxon>Basidiomycota</taxon>
        <taxon>Agaricomycotina</taxon>
        <taxon>Agaricomycetes</taxon>
        <taxon>Agaricomycetidae</taxon>
        <taxon>Agaricales</taxon>
        <taxon>Agaricales incertae sedis</taxon>
        <taxon>Dendrothele</taxon>
    </lineage>
</organism>
<dbReference type="AlphaFoldDB" id="A0A4S8M3I8"/>
<evidence type="ECO:0000256" key="3">
    <source>
        <dbReference type="ARBA" id="ARBA00022630"/>
    </source>
</evidence>
<dbReference type="PANTHER" id="PTHR11552:SF147">
    <property type="entry name" value="CHOLINE DEHYDROGENASE, MITOCHONDRIAL"/>
    <property type="match status" value="1"/>
</dbReference>
<evidence type="ECO:0000256" key="4">
    <source>
        <dbReference type="ARBA" id="ARBA00022827"/>
    </source>
</evidence>
<dbReference type="Pfam" id="PF05199">
    <property type="entry name" value="GMC_oxred_C"/>
    <property type="match status" value="1"/>
</dbReference>
<dbReference type="GO" id="GO:0050660">
    <property type="term" value="F:flavin adenine dinucleotide binding"/>
    <property type="evidence" value="ECO:0007669"/>
    <property type="project" value="InterPro"/>
</dbReference>
<dbReference type="SUPFAM" id="SSF54373">
    <property type="entry name" value="FAD-linked reductases, C-terminal domain"/>
    <property type="match status" value="1"/>
</dbReference>
<dbReference type="Pfam" id="PF00732">
    <property type="entry name" value="GMC_oxred_N"/>
    <property type="match status" value="1"/>
</dbReference>
<feature type="active site" description="Proton donor" evidence="5">
    <location>
        <position position="532"/>
    </location>
</feature>
<keyword evidence="3" id="KW-0285">Flavoprotein</keyword>
<name>A0A4S8M3I8_DENBC</name>
<gene>
    <name evidence="9" type="ORF">K435DRAFT_828930</name>
</gene>
<feature type="chain" id="PRO_5020810779" evidence="7">
    <location>
        <begin position="21"/>
        <end position="600"/>
    </location>
</feature>
<dbReference type="SUPFAM" id="SSF51905">
    <property type="entry name" value="FAD/NAD(P)-binding domain"/>
    <property type="match status" value="1"/>
</dbReference>
<feature type="active site" description="Proton acceptor" evidence="5">
    <location>
        <position position="576"/>
    </location>
</feature>
<dbReference type="OrthoDB" id="269227at2759"/>
<evidence type="ECO:0000256" key="5">
    <source>
        <dbReference type="PIRSR" id="PIRSR000137-1"/>
    </source>
</evidence>
<reference evidence="9 10" key="1">
    <citation type="journal article" date="2019" name="Nat. Ecol. Evol.">
        <title>Megaphylogeny resolves global patterns of mushroom evolution.</title>
        <authorList>
            <person name="Varga T."/>
            <person name="Krizsan K."/>
            <person name="Foldi C."/>
            <person name="Dima B."/>
            <person name="Sanchez-Garcia M."/>
            <person name="Sanchez-Ramirez S."/>
            <person name="Szollosi G.J."/>
            <person name="Szarkandi J.G."/>
            <person name="Papp V."/>
            <person name="Albert L."/>
            <person name="Andreopoulos W."/>
            <person name="Angelini C."/>
            <person name="Antonin V."/>
            <person name="Barry K.W."/>
            <person name="Bougher N.L."/>
            <person name="Buchanan P."/>
            <person name="Buyck B."/>
            <person name="Bense V."/>
            <person name="Catcheside P."/>
            <person name="Chovatia M."/>
            <person name="Cooper J."/>
            <person name="Damon W."/>
            <person name="Desjardin D."/>
            <person name="Finy P."/>
            <person name="Geml J."/>
            <person name="Haridas S."/>
            <person name="Hughes K."/>
            <person name="Justo A."/>
            <person name="Karasinski D."/>
            <person name="Kautmanova I."/>
            <person name="Kiss B."/>
            <person name="Kocsube S."/>
            <person name="Kotiranta H."/>
            <person name="LaButti K.M."/>
            <person name="Lechner B.E."/>
            <person name="Liimatainen K."/>
            <person name="Lipzen A."/>
            <person name="Lukacs Z."/>
            <person name="Mihaltcheva S."/>
            <person name="Morgado L.N."/>
            <person name="Niskanen T."/>
            <person name="Noordeloos M.E."/>
            <person name="Ohm R.A."/>
            <person name="Ortiz-Santana B."/>
            <person name="Ovrebo C."/>
            <person name="Racz N."/>
            <person name="Riley R."/>
            <person name="Savchenko A."/>
            <person name="Shiryaev A."/>
            <person name="Soop K."/>
            <person name="Spirin V."/>
            <person name="Szebenyi C."/>
            <person name="Tomsovsky M."/>
            <person name="Tulloss R.E."/>
            <person name="Uehling J."/>
            <person name="Grigoriev I.V."/>
            <person name="Vagvolgyi C."/>
            <person name="Papp T."/>
            <person name="Martin F.M."/>
            <person name="Miettinen O."/>
            <person name="Hibbett D.S."/>
            <person name="Nagy L.G."/>
        </authorList>
    </citation>
    <scope>NUCLEOTIDE SEQUENCE [LARGE SCALE GENOMIC DNA]</scope>
    <source>
        <strain evidence="9 10">CBS 962.96</strain>
    </source>
</reference>
<evidence type="ECO:0000256" key="7">
    <source>
        <dbReference type="SAM" id="SignalP"/>
    </source>
</evidence>
<evidence type="ECO:0000256" key="2">
    <source>
        <dbReference type="ARBA" id="ARBA00010790"/>
    </source>
</evidence>
<accession>A0A4S8M3I8</accession>
<dbReference type="InterPro" id="IPR007867">
    <property type="entry name" value="GMC_OxRtase_C"/>
</dbReference>
<evidence type="ECO:0000313" key="9">
    <source>
        <dbReference type="EMBL" id="THU96263.1"/>
    </source>
</evidence>
<dbReference type="PROSITE" id="PS00624">
    <property type="entry name" value="GMC_OXRED_2"/>
    <property type="match status" value="1"/>
</dbReference>
<comment type="cofactor">
    <cofactor evidence="1 6">
        <name>FAD</name>
        <dbReference type="ChEBI" id="CHEBI:57692"/>
    </cofactor>
</comment>
<keyword evidence="7" id="KW-0732">Signal</keyword>
<sequence>MLTSKLTTLVLSLSWTYGLASQLTDPAQVANVTYDFVVIGAGAAGAVIANRLTEDPEFRVLLIEAGGSNTQGPNISAIQVPYFVSTVDAAFDWNYTTIPQKALLNRTIDYPRGHVLGGSTSTNYMFYTRGSSSDFDRLAQISGDPGWSWKSMFPYFLRTEALSPSVDGHNITGQVDPAFHGISGSVLTSLPGNASILDSRILETTSQLPEFPFNIDMNSGDPLGVGWLQSTIGHGVRSSSATAFLSDSALSRKNFDVLIGTRATRLLQTGHKNGKPVFKGVELAQSASGDRVSVTAKNEVILSAGAIGTPHLLKLSGIGDRTELSAHGVRTLVEVPDVGRHMQDHPWVPLQWFLNTTDTMDTIIRNATLLNEQIAFYNETKEGPLANNPSGNQVGWFRLPENSSALRKYGDPTAGKVAPHYEIIFVNAFLSFTQPLPPVGNFMTMLVALVSPLSRGTVRLTSSCPFDAPLIDPNFMSVDSDMVILTEAVKAAYRFADAQAWQGLIMEPFGGKLNTTEDIQNYIRDLAMTLRHPVGTARMSSAEDNAGVVGPDLRVKSVEGLRIADASIFPRILGAHTQAPVYAIAERASDLIKETHRISN</sequence>
<keyword evidence="10" id="KW-1185">Reference proteome</keyword>
<evidence type="ECO:0000259" key="8">
    <source>
        <dbReference type="PROSITE" id="PS00624"/>
    </source>
</evidence>